<evidence type="ECO:0000256" key="2">
    <source>
        <dbReference type="ARBA" id="ARBA00022723"/>
    </source>
</evidence>
<organism evidence="6 7">
    <name type="scientific">Halomonas casei</name>
    <dbReference type="NCBI Taxonomy" id="2742613"/>
    <lineage>
        <taxon>Bacteria</taxon>
        <taxon>Pseudomonadati</taxon>
        <taxon>Pseudomonadota</taxon>
        <taxon>Gammaproteobacteria</taxon>
        <taxon>Oceanospirillales</taxon>
        <taxon>Halomonadaceae</taxon>
        <taxon>Halomonas</taxon>
    </lineage>
</organism>
<reference evidence="6 7" key="1">
    <citation type="submission" date="2020-07" db="EMBL/GenBank/DDBJ databases">
        <title>Halophilic bacteria isolated from french cheeses.</title>
        <authorList>
            <person name="Kothe C.I."/>
            <person name="Farah-Kraiem B."/>
            <person name="Renault P."/>
            <person name="Dridi B."/>
        </authorList>
    </citation>
    <scope>NUCLEOTIDE SEQUENCE [LARGE SCALE GENOMIC DNA]</scope>
    <source>
        <strain evidence="6 7">FME1</strain>
    </source>
</reference>
<dbReference type="Gene3D" id="3.90.1590.10">
    <property type="entry name" value="glutathione-dependent formaldehyde- activating enzyme (gfa)"/>
    <property type="match status" value="1"/>
</dbReference>
<dbReference type="SUPFAM" id="SSF51316">
    <property type="entry name" value="Mss4-like"/>
    <property type="match status" value="1"/>
</dbReference>
<keyword evidence="4" id="KW-0456">Lyase</keyword>
<dbReference type="InterPro" id="IPR011057">
    <property type="entry name" value="Mss4-like_sf"/>
</dbReference>
<dbReference type="PANTHER" id="PTHR33337:SF40">
    <property type="entry name" value="CENP-V_GFA DOMAIN-CONTAINING PROTEIN-RELATED"/>
    <property type="match status" value="1"/>
</dbReference>
<dbReference type="PANTHER" id="PTHR33337">
    <property type="entry name" value="GFA DOMAIN-CONTAINING PROTEIN"/>
    <property type="match status" value="1"/>
</dbReference>
<comment type="similarity">
    <text evidence="1">Belongs to the Gfa family.</text>
</comment>
<evidence type="ECO:0000256" key="3">
    <source>
        <dbReference type="ARBA" id="ARBA00022833"/>
    </source>
</evidence>
<comment type="caution">
    <text evidence="6">The sequence shown here is derived from an EMBL/GenBank/DDBJ whole genome shotgun (WGS) entry which is preliminary data.</text>
</comment>
<dbReference type="InterPro" id="IPR006913">
    <property type="entry name" value="CENP-V/GFA"/>
</dbReference>
<accession>A0ABR9F2N4</accession>
<dbReference type="RefSeq" id="WP_096279648.1">
    <property type="nucleotide sequence ID" value="NZ_CBCSBM010000008.1"/>
</dbReference>
<evidence type="ECO:0000313" key="7">
    <source>
        <dbReference type="Proteomes" id="UP001645039"/>
    </source>
</evidence>
<proteinExistence type="inferred from homology"/>
<feature type="domain" description="CENP-V/GFA" evidence="5">
    <location>
        <begin position="4"/>
        <end position="109"/>
    </location>
</feature>
<sequence>MTRFCGGCICKAVRYETTADPLNQRVCHCKECQTAIGAAFNARVLMRIEDVSITGPISTFYSSETLERGSCSRCGSSIFSRRTSAGVIGLTAGSLDDSSLFNPDMHFWISSKQSWLEIADELPQYPEAPPYKGYSNHMCL</sequence>
<keyword evidence="3" id="KW-0862">Zinc</keyword>
<keyword evidence="2" id="KW-0479">Metal-binding</keyword>
<dbReference type="Pfam" id="PF04828">
    <property type="entry name" value="GFA"/>
    <property type="match status" value="1"/>
</dbReference>
<gene>
    <name evidence="6" type="ORF">EI168_11300</name>
</gene>
<evidence type="ECO:0000259" key="5">
    <source>
        <dbReference type="PROSITE" id="PS51891"/>
    </source>
</evidence>
<keyword evidence="7" id="KW-1185">Reference proteome</keyword>
<evidence type="ECO:0000313" key="6">
    <source>
        <dbReference type="EMBL" id="MBE0400691.1"/>
    </source>
</evidence>
<dbReference type="PROSITE" id="PS51891">
    <property type="entry name" value="CENP_V_GFA"/>
    <property type="match status" value="1"/>
</dbReference>
<protein>
    <submittedName>
        <fullName evidence="6">GFA family protein</fullName>
    </submittedName>
</protein>
<evidence type="ECO:0000256" key="4">
    <source>
        <dbReference type="ARBA" id="ARBA00023239"/>
    </source>
</evidence>
<dbReference type="Proteomes" id="UP001645039">
    <property type="component" value="Unassembled WGS sequence"/>
</dbReference>
<name>A0ABR9F2N4_9GAMM</name>
<evidence type="ECO:0000256" key="1">
    <source>
        <dbReference type="ARBA" id="ARBA00005495"/>
    </source>
</evidence>
<dbReference type="EMBL" id="RRZD01000009">
    <property type="protein sequence ID" value="MBE0400691.1"/>
    <property type="molecule type" value="Genomic_DNA"/>
</dbReference>